<dbReference type="Proteomes" id="UP000600214">
    <property type="component" value="Unassembled WGS sequence"/>
</dbReference>
<comment type="caution">
    <text evidence="1">The sequence shown here is derived from an EMBL/GenBank/DDBJ whole genome shotgun (WGS) entry which is preliminary data.</text>
</comment>
<gene>
    <name evidence="1" type="ORF">GCM10007423_64080</name>
</gene>
<accession>A0ABQ1ZD76</accession>
<reference evidence="2" key="1">
    <citation type="journal article" date="2019" name="Int. J. Syst. Evol. Microbiol.">
        <title>The Global Catalogue of Microorganisms (GCM) 10K type strain sequencing project: providing services to taxonomists for standard genome sequencing and annotation.</title>
        <authorList>
            <consortium name="The Broad Institute Genomics Platform"/>
            <consortium name="The Broad Institute Genome Sequencing Center for Infectious Disease"/>
            <person name="Wu L."/>
            <person name="Ma J."/>
        </authorList>
    </citation>
    <scope>NUCLEOTIDE SEQUENCE [LARGE SCALE GENOMIC DNA]</scope>
    <source>
        <strain evidence="2">CGMCC 1.15288</strain>
    </source>
</reference>
<sequence length="111" mass="12657">MLPPEIDESRINLITKAFFRRFAPSDMLPSPFRKDLFLLAGANLTYYRLDIAGSNKIFHFGCYDLDDPTRSVRFSLSPDLDADILNSITKFTEFIKNELGQARQDASLAYS</sequence>
<proteinExistence type="predicted"/>
<protein>
    <submittedName>
        <fullName evidence="1">Uncharacterized protein</fullName>
    </submittedName>
</protein>
<keyword evidence="2" id="KW-1185">Reference proteome</keyword>
<evidence type="ECO:0000313" key="2">
    <source>
        <dbReference type="Proteomes" id="UP000600214"/>
    </source>
</evidence>
<organism evidence="1 2">
    <name type="scientific">Dyadobacter endophyticus</name>
    <dbReference type="NCBI Taxonomy" id="1749036"/>
    <lineage>
        <taxon>Bacteria</taxon>
        <taxon>Pseudomonadati</taxon>
        <taxon>Bacteroidota</taxon>
        <taxon>Cytophagia</taxon>
        <taxon>Cytophagales</taxon>
        <taxon>Spirosomataceae</taxon>
        <taxon>Dyadobacter</taxon>
    </lineage>
</organism>
<evidence type="ECO:0000313" key="1">
    <source>
        <dbReference type="EMBL" id="GGH55969.1"/>
    </source>
</evidence>
<name>A0ABQ1ZD76_9BACT</name>
<dbReference type="EMBL" id="BMIA01000009">
    <property type="protein sequence ID" value="GGH55969.1"/>
    <property type="molecule type" value="Genomic_DNA"/>
</dbReference>